<dbReference type="OrthoDB" id="9798691at2"/>
<dbReference type="EMBL" id="FUKJ01000138">
    <property type="protein sequence ID" value="SJM91427.1"/>
    <property type="molecule type" value="Genomic_DNA"/>
</dbReference>
<proteinExistence type="predicted"/>
<dbReference type="AlphaFoldDB" id="A0A1R4H5H9"/>
<gene>
    <name evidence="1" type="ORF">CRENPOLYSF2_2220010</name>
</gene>
<dbReference type="Proteomes" id="UP000195442">
    <property type="component" value="Unassembled WGS sequence"/>
</dbReference>
<organism evidence="1 2">
    <name type="scientific">Crenothrix polyspora</name>
    <dbReference type="NCBI Taxonomy" id="360316"/>
    <lineage>
        <taxon>Bacteria</taxon>
        <taxon>Pseudomonadati</taxon>
        <taxon>Pseudomonadota</taxon>
        <taxon>Gammaproteobacteria</taxon>
        <taxon>Methylococcales</taxon>
        <taxon>Crenotrichaceae</taxon>
        <taxon>Crenothrix</taxon>
    </lineage>
</organism>
<dbReference type="Gene3D" id="3.30.2310.20">
    <property type="entry name" value="RelE-like"/>
    <property type="match status" value="1"/>
</dbReference>
<evidence type="ECO:0000313" key="2">
    <source>
        <dbReference type="Proteomes" id="UP000195442"/>
    </source>
</evidence>
<reference evidence="2" key="1">
    <citation type="submission" date="2017-02" db="EMBL/GenBank/DDBJ databases">
        <authorList>
            <person name="Daims H."/>
        </authorList>
    </citation>
    <scope>NUCLEOTIDE SEQUENCE [LARGE SCALE GENOMIC DNA]</scope>
</reference>
<accession>A0A1R4H5H9</accession>
<dbReference type="Pfam" id="PF15738">
    <property type="entry name" value="YafQ_toxin"/>
    <property type="match status" value="1"/>
</dbReference>
<dbReference type="InterPro" id="IPR004386">
    <property type="entry name" value="Toxin_YafQ-like"/>
</dbReference>
<dbReference type="InterPro" id="IPR035093">
    <property type="entry name" value="RelE/ParE_toxin_dom_sf"/>
</dbReference>
<evidence type="ECO:0008006" key="3">
    <source>
        <dbReference type="Google" id="ProtNLM"/>
    </source>
</evidence>
<keyword evidence="2" id="KW-1185">Reference proteome</keyword>
<sequence>MSYTLVFTDSYKKRAKRFAKQHPELKEPYRRTLLLLAQNPYHPSLRLHPLKGKLAALHSVSINLNYRITLEMIITEKEIILVNVGSHDDVYQA</sequence>
<dbReference type="RefSeq" id="WP_087146531.1">
    <property type="nucleotide sequence ID" value="NZ_FUKJ01000138.1"/>
</dbReference>
<name>A0A1R4H5H9_9GAMM</name>
<evidence type="ECO:0000313" key="1">
    <source>
        <dbReference type="EMBL" id="SJM91427.1"/>
    </source>
</evidence>
<dbReference type="SUPFAM" id="SSF143011">
    <property type="entry name" value="RelE-like"/>
    <property type="match status" value="1"/>
</dbReference>
<protein>
    <recommendedName>
        <fullName evidence="3">Plasmid stabilization protein</fullName>
    </recommendedName>
</protein>